<dbReference type="InterPro" id="IPR002885">
    <property type="entry name" value="PPR_rpt"/>
</dbReference>
<comment type="caution">
    <text evidence="4">The sequence shown here is derived from an EMBL/GenBank/DDBJ whole genome shotgun (WGS) entry which is preliminary data.</text>
</comment>
<dbReference type="PANTHER" id="PTHR47926:SF481">
    <property type="entry name" value="TETRATRICOPEPTIDE-LIKE HELICAL DOMAIN SUPERFAMILY"/>
    <property type="match status" value="1"/>
</dbReference>
<proteinExistence type="inferred from homology"/>
<dbReference type="PANTHER" id="PTHR47926">
    <property type="entry name" value="PENTATRICOPEPTIDE REPEAT-CONTAINING PROTEIN"/>
    <property type="match status" value="1"/>
</dbReference>
<evidence type="ECO:0000256" key="3">
    <source>
        <dbReference type="PROSITE-ProRule" id="PRU00708"/>
    </source>
</evidence>
<organism evidence="4 5">
    <name type="scientific">Camellia sinensis var. sinensis</name>
    <name type="common">China tea</name>
    <dbReference type="NCBI Taxonomy" id="542762"/>
    <lineage>
        <taxon>Eukaryota</taxon>
        <taxon>Viridiplantae</taxon>
        <taxon>Streptophyta</taxon>
        <taxon>Embryophyta</taxon>
        <taxon>Tracheophyta</taxon>
        <taxon>Spermatophyta</taxon>
        <taxon>Magnoliopsida</taxon>
        <taxon>eudicotyledons</taxon>
        <taxon>Gunneridae</taxon>
        <taxon>Pentapetalae</taxon>
        <taxon>asterids</taxon>
        <taxon>Ericales</taxon>
        <taxon>Theaceae</taxon>
        <taxon>Camellia</taxon>
    </lineage>
</organism>
<feature type="repeat" description="PPR" evidence="3">
    <location>
        <begin position="256"/>
        <end position="290"/>
    </location>
</feature>
<keyword evidence="5" id="KW-1185">Reference proteome</keyword>
<reference evidence="4 5" key="1">
    <citation type="journal article" date="2018" name="Proc. Natl. Acad. Sci. U.S.A.">
        <title>Draft genome sequence of Camellia sinensis var. sinensis provides insights into the evolution of the tea genome and tea quality.</title>
        <authorList>
            <person name="Wei C."/>
            <person name="Yang H."/>
            <person name="Wang S."/>
            <person name="Zhao J."/>
            <person name="Liu C."/>
            <person name="Gao L."/>
            <person name="Xia E."/>
            <person name="Lu Y."/>
            <person name="Tai Y."/>
            <person name="She G."/>
            <person name="Sun J."/>
            <person name="Cao H."/>
            <person name="Tong W."/>
            <person name="Gao Q."/>
            <person name="Li Y."/>
            <person name="Deng W."/>
            <person name="Jiang X."/>
            <person name="Wang W."/>
            <person name="Chen Q."/>
            <person name="Zhang S."/>
            <person name="Li H."/>
            <person name="Wu J."/>
            <person name="Wang P."/>
            <person name="Li P."/>
            <person name="Shi C."/>
            <person name="Zheng F."/>
            <person name="Jian J."/>
            <person name="Huang B."/>
            <person name="Shan D."/>
            <person name="Shi M."/>
            <person name="Fang C."/>
            <person name="Yue Y."/>
            <person name="Li F."/>
            <person name="Li D."/>
            <person name="Wei S."/>
            <person name="Han B."/>
            <person name="Jiang C."/>
            <person name="Yin Y."/>
            <person name="Xia T."/>
            <person name="Zhang Z."/>
            <person name="Bennetzen J.L."/>
            <person name="Zhao S."/>
            <person name="Wan X."/>
        </authorList>
    </citation>
    <scope>NUCLEOTIDE SEQUENCE [LARGE SCALE GENOMIC DNA]</scope>
    <source>
        <strain evidence="5">cv. Shuchazao</strain>
        <tissue evidence="4">Leaf</tissue>
    </source>
</reference>
<dbReference type="FunFam" id="1.25.40.10:FF:000090">
    <property type="entry name" value="Pentatricopeptide repeat-containing protein, chloroplastic"/>
    <property type="match status" value="1"/>
</dbReference>
<dbReference type="FunFam" id="1.25.40.10:FF:000073">
    <property type="entry name" value="Pentatricopeptide repeat-containing protein chloroplastic"/>
    <property type="match status" value="1"/>
</dbReference>
<dbReference type="InterPro" id="IPR046960">
    <property type="entry name" value="PPR_At4g14850-like_plant"/>
</dbReference>
<evidence type="ECO:0000313" key="4">
    <source>
        <dbReference type="EMBL" id="THG21555.1"/>
    </source>
</evidence>
<dbReference type="GO" id="GO:0009451">
    <property type="term" value="P:RNA modification"/>
    <property type="evidence" value="ECO:0007669"/>
    <property type="project" value="InterPro"/>
</dbReference>
<dbReference type="PROSITE" id="PS51375">
    <property type="entry name" value="PPR"/>
    <property type="match status" value="5"/>
</dbReference>
<dbReference type="InterPro" id="IPR011990">
    <property type="entry name" value="TPR-like_helical_dom_sf"/>
</dbReference>
<feature type="repeat" description="PPR" evidence="3">
    <location>
        <begin position="182"/>
        <end position="216"/>
    </location>
</feature>
<name>A0A4S4EY74_CAMSN</name>
<dbReference type="Pfam" id="PF01535">
    <property type="entry name" value="PPR"/>
    <property type="match status" value="5"/>
</dbReference>
<accession>A0A4S4EY74</accession>
<evidence type="ECO:0008006" key="6">
    <source>
        <dbReference type="Google" id="ProtNLM"/>
    </source>
</evidence>
<feature type="repeat" description="PPR" evidence="3">
    <location>
        <begin position="526"/>
        <end position="560"/>
    </location>
</feature>
<feature type="repeat" description="PPR" evidence="3">
    <location>
        <begin position="626"/>
        <end position="660"/>
    </location>
</feature>
<dbReference type="Pfam" id="PF13041">
    <property type="entry name" value="PPR_2"/>
    <property type="match status" value="2"/>
</dbReference>
<sequence length="868" mass="96245">MFNIVSKPDYQALATILKSCAASIADINFGKALHSHLVKHGHTSCNLVSKSLLNMYSKCNALDDCQKLFAQITHCDSVMWNIVLSGFALSRSMNHDSEVLRLFHSMHIGIDPKPTSVTVAIILPVCARTGALVSGKSVHSYVIKSRLDSHTLVGNALVSFYAKSGHAHDDAYHVFERIPEKDVVSWNAIIAGFAENNFNDDAFKLFSWMAKGSISPNYATIANILPVCALLHENIAYHFGKEIHCHVLRRAELVADVSVVNALVSFYSRIGQMEDAESVFQRMTTRDLVSWNTIISGYTSNSEWLRALELFHEFLSVDRVGPDSVTLLSILPACAHLRNLQVGKQIHGYVIHHHRLNDDTAVGNALISFYAKCSDIEAAFRTFLSIYRRDLISWNAILDAIAESQLECQFVGLLHWMLEERIRPDSITILAIIQFCANLSKVNKVKEAHGFSIKSGLLLGDVTPTLGNAIINAYAKCGEMEYASKIFESLSGKRNVITCNSIISGYVSCGSPNDAHKIFHGMSERDLTTWNLMIRVYAENDCPGQALSLLHELKSHGVKPDDVTVMSLLPVCAQMASIHLLRQCHGYVVRACFQDVRLKAALLDVYSKCGSINSAYKLFQSAHQKDLIIFTAMVGGYAMHGMGKEALGVFSHMLDLGVKPDHVIITAVLSACSHTGLVDEGLKIFYSINKVHGMEPTTEQYACVVDLLARGGQINDAYSFVSKMPIEANASVWGTLLGACRTHHQVEMGRVVADQLFEIEASDIGNYVVLSNLYAAEARWDGVLEIRRLMRTRDLKKPVGCSWIETGSNMRHSSADTTPVLMVRRIMSNISWVLFWLHLKHCCISVVDQGLLGTLFVGTRKLLDRPWI</sequence>
<dbReference type="GO" id="GO:0003729">
    <property type="term" value="F:mRNA binding"/>
    <property type="evidence" value="ECO:0007669"/>
    <property type="project" value="UniProtKB-ARBA"/>
</dbReference>
<dbReference type="EMBL" id="SDRB02001325">
    <property type="protein sequence ID" value="THG21555.1"/>
    <property type="molecule type" value="Genomic_DNA"/>
</dbReference>
<protein>
    <recommendedName>
        <fullName evidence="6">Pentatricopeptide repeat-containing protein</fullName>
    </recommendedName>
</protein>
<evidence type="ECO:0000256" key="1">
    <source>
        <dbReference type="ARBA" id="ARBA00022737"/>
    </source>
</evidence>
<dbReference type="FunFam" id="1.25.40.10:FF:000724">
    <property type="entry name" value="Putative pentatricopeptide repeat-containing protein"/>
    <property type="match status" value="1"/>
</dbReference>
<dbReference type="InterPro" id="IPR046848">
    <property type="entry name" value="E_motif"/>
</dbReference>
<dbReference type="Gene3D" id="1.25.40.10">
    <property type="entry name" value="Tetratricopeptide repeat domain"/>
    <property type="match status" value="6"/>
</dbReference>
<dbReference type="NCBIfam" id="TIGR00756">
    <property type="entry name" value="PPR"/>
    <property type="match status" value="5"/>
</dbReference>
<feature type="repeat" description="PPR" evidence="3">
    <location>
        <begin position="495"/>
        <end position="525"/>
    </location>
</feature>
<evidence type="ECO:0000256" key="2">
    <source>
        <dbReference type="ARBA" id="ARBA00061659"/>
    </source>
</evidence>
<dbReference type="Pfam" id="PF20431">
    <property type="entry name" value="E_motif"/>
    <property type="match status" value="1"/>
</dbReference>
<dbReference type="FunFam" id="1.25.40.10:FF:000412">
    <property type="entry name" value="Putative pentatricopeptide repeat-containing protein"/>
    <property type="match status" value="1"/>
</dbReference>
<keyword evidence="1" id="KW-0677">Repeat</keyword>
<gene>
    <name evidence="4" type="ORF">TEA_018144</name>
</gene>
<evidence type="ECO:0000313" key="5">
    <source>
        <dbReference type="Proteomes" id="UP000306102"/>
    </source>
</evidence>
<dbReference type="Proteomes" id="UP000306102">
    <property type="component" value="Unassembled WGS sequence"/>
</dbReference>
<dbReference type="AlphaFoldDB" id="A0A4S4EY74"/>
<dbReference type="FunFam" id="1.25.40.10:FF:000361">
    <property type="entry name" value="Pentatricopeptide repeat-containing protein chloroplastic"/>
    <property type="match status" value="1"/>
</dbReference>
<comment type="similarity">
    <text evidence="2">Belongs to the PPR family. PCMP-E subfamily.</text>
</comment>